<protein>
    <submittedName>
        <fullName evidence="1">Uncharacterized protein</fullName>
    </submittedName>
</protein>
<proteinExistence type="predicted"/>
<feature type="non-terminal residue" evidence="1">
    <location>
        <position position="109"/>
    </location>
</feature>
<organism evidence="1">
    <name type="scientific">marine metagenome</name>
    <dbReference type="NCBI Taxonomy" id="408172"/>
    <lineage>
        <taxon>unclassified sequences</taxon>
        <taxon>metagenomes</taxon>
        <taxon>ecological metagenomes</taxon>
    </lineage>
</organism>
<accession>A0A382LVU1</accession>
<dbReference type="EMBL" id="UINC01089482">
    <property type="protein sequence ID" value="SVC40623.1"/>
    <property type="molecule type" value="Genomic_DNA"/>
</dbReference>
<reference evidence="1" key="1">
    <citation type="submission" date="2018-05" db="EMBL/GenBank/DDBJ databases">
        <authorList>
            <person name="Lanie J.A."/>
            <person name="Ng W.-L."/>
            <person name="Kazmierczak K.M."/>
            <person name="Andrzejewski T.M."/>
            <person name="Davidsen T.M."/>
            <person name="Wayne K.J."/>
            <person name="Tettelin H."/>
            <person name="Glass J.I."/>
            <person name="Rusch D."/>
            <person name="Podicherti R."/>
            <person name="Tsui H.-C.T."/>
            <person name="Winkler M.E."/>
        </authorList>
    </citation>
    <scope>NUCLEOTIDE SEQUENCE</scope>
</reference>
<name>A0A382LVU1_9ZZZZ</name>
<evidence type="ECO:0000313" key="1">
    <source>
        <dbReference type="EMBL" id="SVC40623.1"/>
    </source>
</evidence>
<sequence length="109" mass="11343">MADAASVTISATVLPDEIAKTISGSMTVAPADVNHKWYYKLTSVSNASTDLMAGSYIDYTAVDDDTVPEAVNASDTVAFLFIQNTDSADHMYVNIAAGTAAAAAGNIYI</sequence>
<dbReference type="AlphaFoldDB" id="A0A382LVU1"/>
<gene>
    <name evidence="1" type="ORF">METZ01_LOCUS293477</name>
</gene>